<dbReference type="Proteomes" id="UP000179243">
    <property type="component" value="Unassembled WGS sequence"/>
</dbReference>
<dbReference type="Gene3D" id="3.40.50.1820">
    <property type="entry name" value="alpha/beta hydrolase"/>
    <property type="match status" value="1"/>
</dbReference>
<dbReference type="InterPro" id="IPR053145">
    <property type="entry name" value="AB_hydrolase_Est10"/>
</dbReference>
<dbReference type="InterPro" id="IPR029058">
    <property type="entry name" value="AB_hydrolase_fold"/>
</dbReference>
<dbReference type="GO" id="GO:0052689">
    <property type="term" value="F:carboxylic ester hydrolase activity"/>
    <property type="evidence" value="ECO:0007669"/>
    <property type="project" value="TreeGrafter"/>
</dbReference>
<evidence type="ECO:0000259" key="1">
    <source>
        <dbReference type="Pfam" id="PF12146"/>
    </source>
</evidence>
<proteinExistence type="predicted"/>
<sequence length="260" mass="29137">MQKAVELKVKGLTLRGMLHVPEQKRKKFPFVAMYHGFTGDKMEEAFKFVECSRILAKAGIGSVRFDFGGSGESDGLFENMTLLSEIDEARAIYTYMSKLSCADPANLFIMGHSLGGFISSIIAPDAPRLKGAVLWAPAIREGIEYIGNLWKTKPRDKNNSIDLDGLRLGRGYYDSRITFLKLYGNPFRKAAEFAGQVLIIHGAKDETVPVTTGKELKKWYGRPTALLKIIKGADHGFSRLQWKEALIETTVAFIKKWCRH</sequence>
<dbReference type="Pfam" id="PF12146">
    <property type="entry name" value="Hydrolase_4"/>
    <property type="match status" value="1"/>
</dbReference>
<evidence type="ECO:0000313" key="3">
    <source>
        <dbReference type="Proteomes" id="UP000179243"/>
    </source>
</evidence>
<dbReference type="PANTHER" id="PTHR43265:SF1">
    <property type="entry name" value="ESTERASE ESTD"/>
    <property type="match status" value="1"/>
</dbReference>
<reference evidence="2 3" key="1">
    <citation type="journal article" date="2016" name="Nat. Commun.">
        <title>Thousands of microbial genomes shed light on interconnected biogeochemical processes in an aquifer system.</title>
        <authorList>
            <person name="Anantharaman K."/>
            <person name="Brown C.T."/>
            <person name="Hug L.A."/>
            <person name="Sharon I."/>
            <person name="Castelle C.J."/>
            <person name="Probst A.J."/>
            <person name="Thomas B.C."/>
            <person name="Singh A."/>
            <person name="Wilkins M.J."/>
            <person name="Karaoz U."/>
            <person name="Brodie E.L."/>
            <person name="Williams K.H."/>
            <person name="Hubbard S.S."/>
            <person name="Banfield J.F."/>
        </authorList>
    </citation>
    <scope>NUCLEOTIDE SEQUENCE [LARGE SCALE GENOMIC DNA]</scope>
</reference>
<organism evidence="2 3">
    <name type="scientific">Candidatus Raymondbacteria bacterium RIFOXYD12_FULL_49_13</name>
    <dbReference type="NCBI Taxonomy" id="1817890"/>
    <lineage>
        <taxon>Bacteria</taxon>
        <taxon>Raymondiibacteriota</taxon>
    </lineage>
</organism>
<protein>
    <recommendedName>
        <fullName evidence="1">Serine aminopeptidase S33 domain-containing protein</fullName>
    </recommendedName>
</protein>
<gene>
    <name evidence="2" type="ORF">A2519_07400</name>
</gene>
<comment type="caution">
    <text evidence="2">The sequence shown here is derived from an EMBL/GenBank/DDBJ whole genome shotgun (WGS) entry which is preliminary data.</text>
</comment>
<name>A0A1F7FLL2_UNCRA</name>
<evidence type="ECO:0000313" key="2">
    <source>
        <dbReference type="EMBL" id="OGK07352.1"/>
    </source>
</evidence>
<dbReference type="PANTHER" id="PTHR43265">
    <property type="entry name" value="ESTERASE ESTD"/>
    <property type="match status" value="1"/>
</dbReference>
<dbReference type="InterPro" id="IPR022742">
    <property type="entry name" value="Hydrolase_4"/>
</dbReference>
<feature type="domain" description="Serine aminopeptidase S33" evidence="1">
    <location>
        <begin position="32"/>
        <end position="144"/>
    </location>
</feature>
<dbReference type="EMBL" id="MFYX01000010">
    <property type="protein sequence ID" value="OGK07352.1"/>
    <property type="molecule type" value="Genomic_DNA"/>
</dbReference>
<dbReference type="AlphaFoldDB" id="A0A1F7FLL2"/>
<accession>A0A1F7FLL2</accession>
<dbReference type="SUPFAM" id="SSF53474">
    <property type="entry name" value="alpha/beta-Hydrolases"/>
    <property type="match status" value="1"/>
</dbReference>